<dbReference type="AlphaFoldDB" id="A0A8H3TXK3"/>
<feature type="region of interest" description="Disordered" evidence="1">
    <location>
        <begin position="57"/>
        <end position="91"/>
    </location>
</feature>
<comment type="caution">
    <text evidence="2">The sequence shown here is derived from an EMBL/GenBank/DDBJ whole genome shotgun (WGS) entry which is preliminary data.</text>
</comment>
<accession>A0A8H3TXK3</accession>
<name>A0A8H3TXK3_9TREE</name>
<gene>
    <name evidence="2" type="ORF">NliqN6_5351</name>
</gene>
<sequence length="113" mass="12529">MSDLEQNRVATTPADFLRLTMALLVLMHKPSGRITADFIVELRSACVILRESKTAHLGHGNGKSFATHQLKRQPAPEEKSATSTDKDDPRIGKLEQELAMLKRKLAVVKKGTH</sequence>
<evidence type="ECO:0000256" key="1">
    <source>
        <dbReference type="SAM" id="MobiDB-lite"/>
    </source>
</evidence>
<evidence type="ECO:0000313" key="2">
    <source>
        <dbReference type="EMBL" id="GHJ88949.1"/>
    </source>
</evidence>
<keyword evidence="3" id="KW-1185">Reference proteome</keyword>
<protein>
    <submittedName>
        <fullName evidence="2">Uncharacterized protein</fullName>
    </submittedName>
</protein>
<reference evidence="2" key="1">
    <citation type="submission" date="2020-07" db="EMBL/GenBank/DDBJ databases">
        <title>Draft Genome Sequence of a Deep-Sea Yeast, Naganishia (Cryptococcus) liquefaciens strain N6.</title>
        <authorList>
            <person name="Han Y.W."/>
            <person name="Kajitani R."/>
            <person name="Morimoto H."/>
            <person name="Parhat M."/>
            <person name="Tsubouchi H."/>
            <person name="Bakenova O."/>
            <person name="Ogata M."/>
            <person name="Argunhan B."/>
            <person name="Aoki R."/>
            <person name="Kajiwara S."/>
            <person name="Itoh T."/>
            <person name="Iwasaki H."/>
        </authorList>
    </citation>
    <scope>NUCLEOTIDE SEQUENCE</scope>
    <source>
        <strain evidence="2">N6</strain>
    </source>
</reference>
<dbReference type="EMBL" id="BLZA01000032">
    <property type="protein sequence ID" value="GHJ88949.1"/>
    <property type="molecule type" value="Genomic_DNA"/>
</dbReference>
<feature type="compositionally biased region" description="Basic and acidic residues" evidence="1">
    <location>
        <begin position="74"/>
        <end position="91"/>
    </location>
</feature>
<proteinExistence type="predicted"/>
<dbReference type="Proteomes" id="UP000620104">
    <property type="component" value="Unassembled WGS sequence"/>
</dbReference>
<organism evidence="2 3">
    <name type="scientific">Naganishia liquefaciens</name>
    <dbReference type="NCBI Taxonomy" id="104408"/>
    <lineage>
        <taxon>Eukaryota</taxon>
        <taxon>Fungi</taxon>
        <taxon>Dikarya</taxon>
        <taxon>Basidiomycota</taxon>
        <taxon>Agaricomycotina</taxon>
        <taxon>Tremellomycetes</taxon>
        <taxon>Filobasidiales</taxon>
        <taxon>Filobasidiaceae</taxon>
        <taxon>Naganishia</taxon>
    </lineage>
</organism>
<evidence type="ECO:0000313" key="3">
    <source>
        <dbReference type="Proteomes" id="UP000620104"/>
    </source>
</evidence>